<dbReference type="Pfam" id="PF05670">
    <property type="entry name" value="NFACT-R_1"/>
    <property type="match status" value="1"/>
</dbReference>
<gene>
    <name evidence="2" type="ORF">M9Y10_023391</name>
</gene>
<organism evidence="2 3">
    <name type="scientific">Tritrichomonas musculus</name>
    <dbReference type="NCBI Taxonomy" id="1915356"/>
    <lineage>
        <taxon>Eukaryota</taxon>
        <taxon>Metamonada</taxon>
        <taxon>Parabasalia</taxon>
        <taxon>Tritrichomonadida</taxon>
        <taxon>Tritrichomonadidae</taxon>
        <taxon>Tritrichomonas</taxon>
    </lineage>
</organism>
<dbReference type="InterPro" id="IPR008532">
    <property type="entry name" value="NFACT_RNA-bd"/>
</dbReference>
<name>A0ABR2KUY8_9EUKA</name>
<dbReference type="EMBL" id="JAPFFF010000003">
    <property type="protein sequence ID" value="KAK8894949.1"/>
    <property type="molecule type" value="Genomic_DNA"/>
</dbReference>
<comment type="caution">
    <text evidence="2">The sequence shown here is derived from an EMBL/GenBank/DDBJ whole genome shotgun (WGS) entry which is preliminary data.</text>
</comment>
<evidence type="ECO:0000313" key="2">
    <source>
        <dbReference type="EMBL" id="KAK8894949.1"/>
    </source>
</evidence>
<protein>
    <recommendedName>
        <fullName evidence="1">NFACT RNA-binding domain-containing protein</fullName>
    </recommendedName>
</protein>
<accession>A0ABR2KUY8</accession>
<dbReference type="Proteomes" id="UP001470230">
    <property type="component" value="Unassembled WGS sequence"/>
</dbReference>
<sequence length="123" mass="13796">MRIFESQSGVVIKIGQNDKENDELIKTANQDYTWCHLDNQPSPHAVIESTSPDKESINDALQLVKFYSKAKSANSVNLIYAKIRDVKRVDPRKHPGLVTLSKAPVKKSIKTNFGALRKMGCIQ</sequence>
<proteinExistence type="predicted"/>
<keyword evidence="3" id="KW-1185">Reference proteome</keyword>
<evidence type="ECO:0000259" key="1">
    <source>
        <dbReference type="Pfam" id="PF05670"/>
    </source>
</evidence>
<evidence type="ECO:0000313" key="3">
    <source>
        <dbReference type="Proteomes" id="UP001470230"/>
    </source>
</evidence>
<reference evidence="2 3" key="1">
    <citation type="submission" date="2024-04" db="EMBL/GenBank/DDBJ databases">
        <title>Tritrichomonas musculus Genome.</title>
        <authorList>
            <person name="Alves-Ferreira E."/>
            <person name="Grigg M."/>
            <person name="Lorenzi H."/>
            <person name="Galac M."/>
        </authorList>
    </citation>
    <scope>NUCLEOTIDE SEQUENCE [LARGE SCALE GENOMIC DNA]</scope>
    <source>
        <strain evidence="2 3">EAF2021</strain>
    </source>
</reference>
<feature type="domain" description="NFACT RNA-binding" evidence="1">
    <location>
        <begin position="3"/>
        <end position="91"/>
    </location>
</feature>